<dbReference type="InParanoid" id="B4D359"/>
<dbReference type="Gene3D" id="2.20.25.10">
    <property type="match status" value="1"/>
</dbReference>
<sequence>MITDELLALLRCPQTMQSLSLASVEQLAQIEAARAAGKLLDRSGRTVKEPILGGLVREDGALLFPIRDGIPVLLLDDALPLGAA</sequence>
<evidence type="ECO:0000313" key="2">
    <source>
        <dbReference type="Proteomes" id="UP000005824"/>
    </source>
</evidence>
<evidence type="ECO:0000313" key="1">
    <source>
        <dbReference type="EMBL" id="EDY19170.1"/>
    </source>
</evidence>
<comment type="caution">
    <text evidence="1">The sequence shown here is derived from an EMBL/GenBank/DDBJ whole genome shotgun (WGS) entry which is preliminary data.</text>
</comment>
<protein>
    <recommendedName>
        <fullName evidence="3">Trm112 family protein</fullName>
    </recommendedName>
</protein>
<dbReference type="Proteomes" id="UP000005824">
    <property type="component" value="Unassembled WGS sequence"/>
</dbReference>
<reference evidence="1 2" key="1">
    <citation type="journal article" date="2011" name="J. Bacteriol.">
        <title>Genome sequence of Chthoniobacter flavus Ellin428, an aerobic heterotrophic soil bacterium.</title>
        <authorList>
            <person name="Kant R."/>
            <person name="van Passel M.W."/>
            <person name="Palva A."/>
            <person name="Lucas S."/>
            <person name="Lapidus A."/>
            <person name="Glavina Del Rio T."/>
            <person name="Dalin E."/>
            <person name="Tice H."/>
            <person name="Bruce D."/>
            <person name="Goodwin L."/>
            <person name="Pitluck S."/>
            <person name="Larimer F.W."/>
            <person name="Land M.L."/>
            <person name="Hauser L."/>
            <person name="Sangwan P."/>
            <person name="de Vos W.M."/>
            <person name="Janssen P.H."/>
            <person name="Smidt H."/>
        </authorList>
    </citation>
    <scope>NUCLEOTIDE SEQUENCE [LARGE SCALE GENOMIC DNA]</scope>
    <source>
        <strain evidence="1 2">Ellin428</strain>
    </source>
</reference>
<dbReference type="RefSeq" id="WP_006980672.1">
    <property type="nucleotide sequence ID" value="NZ_ABVL01000009.1"/>
</dbReference>
<dbReference type="EMBL" id="ABVL01000009">
    <property type="protein sequence ID" value="EDY19170.1"/>
    <property type="molecule type" value="Genomic_DNA"/>
</dbReference>
<organism evidence="1 2">
    <name type="scientific">Chthoniobacter flavus Ellin428</name>
    <dbReference type="NCBI Taxonomy" id="497964"/>
    <lineage>
        <taxon>Bacteria</taxon>
        <taxon>Pseudomonadati</taxon>
        <taxon>Verrucomicrobiota</taxon>
        <taxon>Spartobacteria</taxon>
        <taxon>Chthoniobacterales</taxon>
        <taxon>Chthoniobacteraceae</taxon>
        <taxon>Chthoniobacter</taxon>
    </lineage>
</organism>
<gene>
    <name evidence="1" type="ORF">CfE428DRAFT_3347</name>
</gene>
<dbReference type="SUPFAM" id="SSF158997">
    <property type="entry name" value="Trm112p-like"/>
    <property type="match status" value="1"/>
</dbReference>
<keyword evidence="2" id="KW-1185">Reference proteome</keyword>
<name>B4D359_9BACT</name>
<dbReference type="AlphaFoldDB" id="B4D359"/>
<evidence type="ECO:0008006" key="3">
    <source>
        <dbReference type="Google" id="ProtNLM"/>
    </source>
</evidence>
<proteinExistence type="predicted"/>
<dbReference type="eggNOG" id="COG2835">
    <property type="taxonomic scope" value="Bacteria"/>
</dbReference>
<accession>B4D359</accession>
<dbReference type="STRING" id="497964.CfE428DRAFT_3347"/>